<dbReference type="GO" id="GO:0020037">
    <property type="term" value="F:heme binding"/>
    <property type="evidence" value="ECO:0007669"/>
    <property type="project" value="InterPro"/>
</dbReference>
<dbReference type="InterPro" id="IPR009056">
    <property type="entry name" value="Cyt_c-like_dom"/>
</dbReference>
<reference evidence="5" key="1">
    <citation type="submission" date="2018-06" db="EMBL/GenBank/DDBJ databases">
        <authorList>
            <person name="Zhirakovskaya E."/>
        </authorList>
    </citation>
    <scope>NUCLEOTIDE SEQUENCE</scope>
</reference>
<evidence type="ECO:0000259" key="4">
    <source>
        <dbReference type="PROSITE" id="PS51007"/>
    </source>
</evidence>
<organism evidence="5">
    <name type="scientific">hydrothermal vent metagenome</name>
    <dbReference type="NCBI Taxonomy" id="652676"/>
    <lineage>
        <taxon>unclassified sequences</taxon>
        <taxon>metagenomes</taxon>
        <taxon>ecological metagenomes</taxon>
    </lineage>
</organism>
<dbReference type="PROSITE" id="PS51007">
    <property type="entry name" value="CYTC"/>
    <property type="match status" value="2"/>
</dbReference>
<name>A0A3B1CHQ7_9ZZZZ</name>
<dbReference type="InterPro" id="IPR036909">
    <property type="entry name" value="Cyt_c-like_dom_sf"/>
</dbReference>
<keyword evidence="1" id="KW-0349">Heme</keyword>
<evidence type="ECO:0000313" key="5">
    <source>
        <dbReference type="EMBL" id="VAX23508.1"/>
    </source>
</evidence>
<dbReference type="Gene3D" id="2.140.10.20">
    <property type="entry name" value="C-terminal (heme d1) domain of cytochrome cd1-nitrite reductase"/>
    <property type="match status" value="1"/>
</dbReference>
<evidence type="ECO:0000256" key="3">
    <source>
        <dbReference type="ARBA" id="ARBA00023004"/>
    </source>
</evidence>
<sequence length="596" mass="66566">MKNPGSSSILALFAALLITFQPTSAYSAETTGATKALYVKHCGDCHNEKRLGTTAPPLIPGYYSRSNRKRIFEVIRDGLPASQMPAFKGILSDEEMRAITKYIKTPVKKVTWTFNDIRKSRKEFVSTPPSVNMKERDLEDLTLVMERGTKSVVVLDNGNFNILTKFKVGAVHGGPKYSYALDKIYAVARDGLVTVFDIKTLSTILQTRVSISARGIAVSHDDKTIGVANYLPSNVVFFDAQMEPLYEIPLDDKAGGFYSIKKEKLFVLSFRDKPEIWFIDPANGFKIDKHILPEPFEDFSISPFEPRIVGAKRGSGKMYVYDYKQRKIVGTFPAEGLPHVASATFWKTKNGTLYSGINHIMKPEMTILNMSELKIAATVPLPGAGFFVRTHANLPDLWVDTETEKIVLVDKKTFKIVKTLIPRPGRKAMHVEFDKAGNYALITIPGDNGAVIIYDTDTIKPVKTMPFSYPVGKYNATNKTYPARTLDETNPPERTEKNLKAFSSTPIDDSIMDTSSNLGEEVYYDYCMGCHHQTLEAFGPSLRDIARKRTRSQIQAHILAPKSSAPALGYKNNSMPKIVLSDKKLEAITDYIISYK</sequence>
<dbReference type="InterPro" id="IPR051200">
    <property type="entry name" value="Host-pathogen_enzymatic-act"/>
</dbReference>
<dbReference type="PANTHER" id="PTHR47197">
    <property type="entry name" value="PROTEIN NIRF"/>
    <property type="match status" value="1"/>
</dbReference>
<dbReference type="SUPFAM" id="SSF51004">
    <property type="entry name" value="C-terminal (heme d1) domain of cytochrome cd1-nitrite reductase"/>
    <property type="match status" value="1"/>
</dbReference>
<dbReference type="SUPFAM" id="SSF46626">
    <property type="entry name" value="Cytochrome c"/>
    <property type="match status" value="2"/>
</dbReference>
<gene>
    <name evidence="5" type="ORF">MNBD_NITROSPINAE01-1888</name>
</gene>
<dbReference type="Gene3D" id="1.10.760.10">
    <property type="entry name" value="Cytochrome c-like domain"/>
    <property type="match status" value="2"/>
</dbReference>
<protein>
    <recommendedName>
        <fullName evidence="4">Cytochrome c domain-containing protein</fullName>
    </recommendedName>
</protein>
<dbReference type="AlphaFoldDB" id="A0A3B1CHQ7"/>
<dbReference type="EMBL" id="UOGC01000151">
    <property type="protein sequence ID" value="VAX23508.1"/>
    <property type="molecule type" value="Genomic_DNA"/>
</dbReference>
<dbReference type="Pfam" id="PF02239">
    <property type="entry name" value="Cytochrom_D1"/>
    <property type="match status" value="1"/>
</dbReference>
<keyword evidence="3" id="KW-0408">Iron</keyword>
<dbReference type="PANTHER" id="PTHR47197:SF3">
    <property type="entry name" value="DIHYDRO-HEME D1 DEHYDROGENASE"/>
    <property type="match status" value="1"/>
</dbReference>
<keyword evidence="2" id="KW-0479">Metal-binding</keyword>
<feature type="domain" description="Cytochrome c" evidence="4">
    <location>
        <begin position="514"/>
        <end position="596"/>
    </location>
</feature>
<dbReference type="InterPro" id="IPR011048">
    <property type="entry name" value="Haem_d1_sf"/>
</dbReference>
<evidence type="ECO:0000256" key="2">
    <source>
        <dbReference type="ARBA" id="ARBA00022723"/>
    </source>
</evidence>
<accession>A0A3B1CHQ7</accession>
<dbReference type="Pfam" id="PF13442">
    <property type="entry name" value="Cytochrome_CBB3"/>
    <property type="match status" value="2"/>
</dbReference>
<proteinExistence type="predicted"/>
<dbReference type="GO" id="GO:0009055">
    <property type="term" value="F:electron transfer activity"/>
    <property type="evidence" value="ECO:0007669"/>
    <property type="project" value="InterPro"/>
</dbReference>
<dbReference type="InterPro" id="IPR003143">
    <property type="entry name" value="Cyt_cd1_C_sf"/>
</dbReference>
<evidence type="ECO:0000256" key="1">
    <source>
        <dbReference type="ARBA" id="ARBA00022617"/>
    </source>
</evidence>
<dbReference type="GO" id="GO:0046872">
    <property type="term" value="F:metal ion binding"/>
    <property type="evidence" value="ECO:0007669"/>
    <property type="project" value="UniProtKB-KW"/>
</dbReference>
<feature type="domain" description="Cytochrome c" evidence="4">
    <location>
        <begin position="29"/>
        <end position="107"/>
    </location>
</feature>